<feature type="DNA-binding region" description="H-T-H motif" evidence="2">
    <location>
        <begin position="36"/>
        <end position="55"/>
    </location>
</feature>
<dbReference type="InterPro" id="IPR001647">
    <property type="entry name" value="HTH_TetR"/>
</dbReference>
<protein>
    <submittedName>
        <fullName evidence="5">TetR family transcriptional regulator</fullName>
    </submittedName>
</protein>
<comment type="caution">
    <text evidence="5">The sequence shown here is derived from an EMBL/GenBank/DDBJ whole genome shotgun (WGS) entry which is preliminary data.</text>
</comment>
<dbReference type="PANTHER" id="PTHR30055:SF235">
    <property type="entry name" value="TRANSCRIPTIONAL REGULATORY PROTEIN"/>
    <property type="match status" value="1"/>
</dbReference>
<dbReference type="InterPro" id="IPR009057">
    <property type="entry name" value="Homeodomain-like_sf"/>
</dbReference>
<evidence type="ECO:0000256" key="1">
    <source>
        <dbReference type="ARBA" id="ARBA00023125"/>
    </source>
</evidence>
<organism evidence="5 6">
    <name type="scientific">Zhihengliuella halotolerans</name>
    <dbReference type="NCBI Taxonomy" id="370736"/>
    <lineage>
        <taxon>Bacteria</taxon>
        <taxon>Bacillati</taxon>
        <taxon>Actinomycetota</taxon>
        <taxon>Actinomycetes</taxon>
        <taxon>Micrococcales</taxon>
        <taxon>Micrococcaceae</taxon>
        <taxon>Zhihengliuella</taxon>
    </lineage>
</organism>
<dbReference type="Proteomes" id="UP000292685">
    <property type="component" value="Unassembled WGS sequence"/>
</dbReference>
<feature type="transmembrane region" description="Helical" evidence="3">
    <location>
        <begin position="150"/>
        <end position="167"/>
    </location>
</feature>
<feature type="domain" description="HTH tetR-type" evidence="4">
    <location>
        <begin position="13"/>
        <end position="73"/>
    </location>
</feature>
<dbReference type="EMBL" id="SHLA01000001">
    <property type="protein sequence ID" value="RZU62847.1"/>
    <property type="molecule type" value="Genomic_DNA"/>
</dbReference>
<sequence length="199" mass="21629">MNKTRGRPRTGTDDGRDRLLAAARDLFAERGYTGATLRRIAERAGCDPALIAHHFGSKKELFARAMALSLGPSMVLEEALRGDPAMAPERLAALVVRAWEAPAVQGSLTQLLATGMQHPEVLDAFREYVERELVSRLVEYFGGTAATERASAMITIIIGIIFGRYVIGVEPLKSASPERLIEALAPSLRPIAAPRPRGR</sequence>
<dbReference type="InterPro" id="IPR041678">
    <property type="entry name" value="TetR_C_16"/>
</dbReference>
<keyword evidence="3" id="KW-1133">Transmembrane helix</keyword>
<dbReference type="Pfam" id="PF00440">
    <property type="entry name" value="TetR_N"/>
    <property type="match status" value="1"/>
</dbReference>
<dbReference type="GO" id="GO:0000976">
    <property type="term" value="F:transcription cis-regulatory region binding"/>
    <property type="evidence" value="ECO:0007669"/>
    <property type="project" value="TreeGrafter"/>
</dbReference>
<dbReference type="InterPro" id="IPR050109">
    <property type="entry name" value="HTH-type_TetR-like_transc_reg"/>
</dbReference>
<evidence type="ECO:0000259" key="4">
    <source>
        <dbReference type="PROSITE" id="PS50977"/>
    </source>
</evidence>
<dbReference type="PROSITE" id="PS50977">
    <property type="entry name" value="HTH_TETR_2"/>
    <property type="match status" value="1"/>
</dbReference>
<evidence type="ECO:0000313" key="5">
    <source>
        <dbReference type="EMBL" id="RZU62847.1"/>
    </source>
</evidence>
<dbReference type="GO" id="GO:0003700">
    <property type="term" value="F:DNA-binding transcription factor activity"/>
    <property type="evidence" value="ECO:0007669"/>
    <property type="project" value="TreeGrafter"/>
</dbReference>
<dbReference type="PANTHER" id="PTHR30055">
    <property type="entry name" value="HTH-TYPE TRANSCRIPTIONAL REGULATOR RUTR"/>
    <property type="match status" value="1"/>
</dbReference>
<keyword evidence="3" id="KW-0472">Membrane</keyword>
<dbReference type="SUPFAM" id="SSF46689">
    <property type="entry name" value="Homeodomain-like"/>
    <property type="match status" value="1"/>
</dbReference>
<evidence type="ECO:0000313" key="6">
    <source>
        <dbReference type="Proteomes" id="UP000292685"/>
    </source>
</evidence>
<dbReference type="PRINTS" id="PR00455">
    <property type="entry name" value="HTHTETR"/>
</dbReference>
<gene>
    <name evidence="5" type="ORF">EV380_2452</name>
</gene>
<dbReference type="Gene3D" id="1.10.357.10">
    <property type="entry name" value="Tetracycline Repressor, domain 2"/>
    <property type="match status" value="1"/>
</dbReference>
<keyword evidence="3" id="KW-0812">Transmembrane</keyword>
<accession>A0A4Q8AEX5</accession>
<keyword evidence="1 2" id="KW-0238">DNA-binding</keyword>
<dbReference type="InterPro" id="IPR036271">
    <property type="entry name" value="Tet_transcr_reg_TetR-rel_C_sf"/>
</dbReference>
<dbReference type="SUPFAM" id="SSF48498">
    <property type="entry name" value="Tetracyclin repressor-like, C-terminal domain"/>
    <property type="match status" value="1"/>
</dbReference>
<dbReference type="Gene3D" id="1.10.10.60">
    <property type="entry name" value="Homeodomain-like"/>
    <property type="match status" value="1"/>
</dbReference>
<dbReference type="Pfam" id="PF17920">
    <property type="entry name" value="TetR_C_16"/>
    <property type="match status" value="1"/>
</dbReference>
<reference evidence="5 6" key="1">
    <citation type="submission" date="2019-02" db="EMBL/GenBank/DDBJ databases">
        <title>Sequencing the genomes of 1000 actinobacteria strains.</title>
        <authorList>
            <person name="Klenk H.-P."/>
        </authorList>
    </citation>
    <scope>NUCLEOTIDE SEQUENCE [LARGE SCALE GENOMIC DNA]</scope>
    <source>
        <strain evidence="5 6">DSM 17364</strain>
    </source>
</reference>
<evidence type="ECO:0000256" key="2">
    <source>
        <dbReference type="PROSITE-ProRule" id="PRU00335"/>
    </source>
</evidence>
<proteinExistence type="predicted"/>
<evidence type="ECO:0000256" key="3">
    <source>
        <dbReference type="SAM" id="Phobius"/>
    </source>
</evidence>
<name>A0A4Q8AEX5_9MICC</name>
<dbReference type="AlphaFoldDB" id="A0A4Q8AEX5"/>
<keyword evidence="6" id="KW-1185">Reference proteome</keyword>
<dbReference type="RefSeq" id="WP_165391953.1">
    <property type="nucleotide sequence ID" value="NZ_SHLA01000001.1"/>
</dbReference>